<dbReference type="AlphaFoldDB" id="A0A365PAI2"/>
<gene>
    <name evidence="2" type="ORF">DQ226_08630</name>
</gene>
<sequence length="152" mass="16998">MSDDSQLADGEEHLSEQKELLWRNAHPTWIVDGELTSQAFRPTPKDQQKLSTAREDKVSAEDSFKEFTETFEFESVGVWAVSVGDVEKQGLRSIYDESSPSTPKPCLKGHTSIDFTSVSNNQAKRIGGRLRDRAEARGRQHPSSDESDSAAW</sequence>
<feature type="region of interest" description="Disordered" evidence="1">
    <location>
        <begin position="118"/>
        <end position="152"/>
    </location>
</feature>
<comment type="caution">
    <text evidence="2">The sequence shown here is derived from an EMBL/GenBank/DDBJ whole genome shotgun (WGS) entry which is preliminary data.</text>
</comment>
<evidence type="ECO:0000313" key="2">
    <source>
        <dbReference type="EMBL" id="RBA36838.1"/>
    </source>
</evidence>
<feature type="compositionally biased region" description="Basic and acidic residues" evidence="1">
    <location>
        <begin position="129"/>
        <end position="144"/>
    </location>
</feature>
<evidence type="ECO:0000256" key="1">
    <source>
        <dbReference type="SAM" id="MobiDB-lite"/>
    </source>
</evidence>
<evidence type="ECO:0000313" key="3">
    <source>
        <dbReference type="Proteomes" id="UP000252187"/>
    </source>
</evidence>
<accession>A0A365PAI2</accession>
<dbReference type="Proteomes" id="UP000252187">
    <property type="component" value="Unassembled WGS sequence"/>
</dbReference>
<name>A0A365PAI2_9ACTN</name>
<organism evidence="2 3">
    <name type="scientific">Dietzia maris</name>
    <dbReference type="NCBI Taxonomy" id="37915"/>
    <lineage>
        <taxon>Bacteria</taxon>
        <taxon>Bacillati</taxon>
        <taxon>Actinomycetota</taxon>
        <taxon>Actinomycetes</taxon>
        <taxon>Mycobacteriales</taxon>
        <taxon>Dietziaceae</taxon>
        <taxon>Dietzia</taxon>
    </lineage>
</organism>
<protein>
    <submittedName>
        <fullName evidence="2">Uncharacterized protein</fullName>
    </submittedName>
</protein>
<feature type="compositionally biased region" description="Basic and acidic residues" evidence="1">
    <location>
        <begin position="43"/>
        <end position="59"/>
    </location>
</feature>
<dbReference type="EMBL" id="QNTT01000018">
    <property type="protein sequence ID" value="RBA36838.1"/>
    <property type="molecule type" value="Genomic_DNA"/>
</dbReference>
<feature type="region of interest" description="Disordered" evidence="1">
    <location>
        <begin position="94"/>
        <end position="113"/>
    </location>
</feature>
<reference evidence="2 3" key="1">
    <citation type="submission" date="2018-06" db="EMBL/GenBank/DDBJ databases">
        <title>Whole genome sequencing of four bacterial strains from South Shetland trench revealing bio-synthetic gene clusters.</title>
        <authorList>
            <person name="Abdel-Mageed W.M."/>
            <person name="Lehri B."/>
            <person name="Jarmusch S.A."/>
            <person name="Miranda K."/>
            <person name="Goodfellow M."/>
            <person name="Jaspars M."/>
            <person name="Karlyshev A.V."/>
        </authorList>
    </citation>
    <scope>NUCLEOTIDE SEQUENCE [LARGE SCALE GENOMIC DNA]</scope>
    <source>
        <strain evidence="2 3">SST1</strain>
    </source>
</reference>
<feature type="region of interest" description="Disordered" evidence="1">
    <location>
        <begin position="35"/>
        <end position="59"/>
    </location>
</feature>
<proteinExistence type="predicted"/>